<feature type="non-terminal residue" evidence="2">
    <location>
        <position position="350"/>
    </location>
</feature>
<proteinExistence type="predicted"/>
<evidence type="ECO:0000313" key="3">
    <source>
        <dbReference type="Proteomes" id="UP000789396"/>
    </source>
</evidence>
<feature type="non-terminal residue" evidence="2">
    <location>
        <position position="1"/>
    </location>
</feature>
<feature type="region of interest" description="Disordered" evidence="1">
    <location>
        <begin position="42"/>
        <end position="75"/>
    </location>
</feature>
<dbReference type="OrthoDB" id="2447036at2759"/>
<keyword evidence="3" id="KW-1185">Reference proteome</keyword>
<name>A0A9N9HCM5_9GLOM</name>
<evidence type="ECO:0000256" key="1">
    <source>
        <dbReference type="SAM" id="MobiDB-lite"/>
    </source>
</evidence>
<evidence type="ECO:0000313" key="2">
    <source>
        <dbReference type="EMBL" id="CAG8674587.1"/>
    </source>
</evidence>
<dbReference type="AlphaFoldDB" id="A0A9N9HCM5"/>
<organism evidence="2 3">
    <name type="scientific">Racocetra fulgida</name>
    <dbReference type="NCBI Taxonomy" id="60492"/>
    <lineage>
        <taxon>Eukaryota</taxon>
        <taxon>Fungi</taxon>
        <taxon>Fungi incertae sedis</taxon>
        <taxon>Mucoromycota</taxon>
        <taxon>Glomeromycotina</taxon>
        <taxon>Glomeromycetes</taxon>
        <taxon>Diversisporales</taxon>
        <taxon>Gigasporaceae</taxon>
        <taxon>Racocetra</taxon>
    </lineage>
</organism>
<dbReference type="Proteomes" id="UP000789396">
    <property type="component" value="Unassembled WGS sequence"/>
</dbReference>
<gene>
    <name evidence="2" type="ORF">RFULGI_LOCUS9370</name>
</gene>
<accession>A0A9N9HCM5</accession>
<comment type="caution">
    <text evidence="2">The sequence shown here is derived from an EMBL/GenBank/DDBJ whole genome shotgun (WGS) entry which is preliminary data.</text>
</comment>
<reference evidence="2" key="1">
    <citation type="submission" date="2021-06" db="EMBL/GenBank/DDBJ databases">
        <authorList>
            <person name="Kallberg Y."/>
            <person name="Tangrot J."/>
            <person name="Rosling A."/>
        </authorList>
    </citation>
    <scope>NUCLEOTIDE SEQUENCE</scope>
    <source>
        <strain evidence="2">IN212</strain>
    </source>
</reference>
<sequence>TTIDNVQFFKPIVKSSIDLTAVTELISINEQKDKIDSLLESQYGSSHSENEKESNENGGNDENNDDGGNGSVTDNSENIIVTSSCRAVSKENQEIFQDFVIVVSICANVTPVDNKNYSKVLKFSVDIQKCATGSMLSEKSSLHKNDFGYFLDSVVIKVSTIRETSKGINRQVSGTRIKVTGAYNKKNAHNIDNQVSGTGIQVTDDYNTKNALNTDGQVSGTGIKVTDDYNTKNALNTDEQVSGTGIQVTDDNNTKNALNTDEQVSGTGIQVTDDYNTKNALNTDRQVSGTGIQVAAHILKISFDNIDNFERYYAKLDKIYYEQNDLIYDLKSKDFHKEDTQKYAGINDFT</sequence>
<protein>
    <submittedName>
        <fullName evidence="2">7681_t:CDS:1</fullName>
    </submittedName>
</protein>
<dbReference type="EMBL" id="CAJVPZ010016587">
    <property type="protein sequence ID" value="CAG8674587.1"/>
    <property type="molecule type" value="Genomic_DNA"/>
</dbReference>